<keyword evidence="4" id="KW-0964">Secreted</keyword>
<evidence type="ECO:0000256" key="9">
    <source>
        <dbReference type="SAM" id="MobiDB-lite"/>
    </source>
</evidence>
<name>A0AA39SVJ2_ACESA</name>
<dbReference type="GO" id="GO:0004650">
    <property type="term" value="F:polygalacturonase activity"/>
    <property type="evidence" value="ECO:0007669"/>
    <property type="project" value="InterPro"/>
</dbReference>
<keyword evidence="7" id="KW-0961">Cell wall biogenesis/degradation</keyword>
<evidence type="ECO:0000256" key="1">
    <source>
        <dbReference type="ARBA" id="ARBA00004191"/>
    </source>
</evidence>
<comment type="caution">
    <text evidence="10">The sequence shown here is derived from an EMBL/GenBank/DDBJ whole genome shotgun (WGS) entry which is preliminary data.</text>
</comment>
<dbReference type="InterPro" id="IPR000743">
    <property type="entry name" value="Glyco_hydro_28"/>
</dbReference>
<comment type="subcellular location">
    <subcellularLocation>
        <location evidence="1">Secreted</location>
        <location evidence="1">Cell wall</location>
    </subcellularLocation>
</comment>
<dbReference type="InterPro" id="IPR011050">
    <property type="entry name" value="Pectin_lyase_fold/virulence"/>
</dbReference>
<evidence type="ECO:0000256" key="4">
    <source>
        <dbReference type="ARBA" id="ARBA00022525"/>
    </source>
</evidence>
<reference evidence="10" key="2">
    <citation type="submission" date="2023-06" db="EMBL/GenBank/DDBJ databases">
        <authorList>
            <person name="Swenson N.G."/>
            <person name="Wegrzyn J.L."/>
            <person name="Mcevoy S.L."/>
        </authorList>
    </citation>
    <scope>NUCLEOTIDE SEQUENCE</scope>
    <source>
        <strain evidence="10">NS2018</strain>
        <tissue evidence="10">Leaf</tissue>
    </source>
</reference>
<dbReference type="Gene3D" id="2.160.20.10">
    <property type="entry name" value="Single-stranded right-handed beta-helix, Pectin lyase-like"/>
    <property type="match status" value="1"/>
</dbReference>
<reference evidence="10" key="1">
    <citation type="journal article" date="2022" name="Plant J.">
        <title>Strategies of tolerance reflected in two North American maple genomes.</title>
        <authorList>
            <person name="McEvoy S.L."/>
            <person name="Sezen U.U."/>
            <person name="Trouern-Trend A."/>
            <person name="McMahon S.M."/>
            <person name="Schaberg P.G."/>
            <person name="Yang J."/>
            <person name="Wegrzyn J.L."/>
            <person name="Swenson N.G."/>
        </authorList>
    </citation>
    <scope>NUCLEOTIDE SEQUENCE</scope>
    <source>
        <strain evidence="10">NS2018</strain>
    </source>
</reference>
<evidence type="ECO:0000256" key="3">
    <source>
        <dbReference type="ARBA" id="ARBA00022512"/>
    </source>
</evidence>
<evidence type="ECO:0000256" key="5">
    <source>
        <dbReference type="ARBA" id="ARBA00022801"/>
    </source>
</evidence>
<feature type="region of interest" description="Disordered" evidence="9">
    <location>
        <begin position="131"/>
        <end position="162"/>
    </location>
</feature>
<dbReference type="InterPro" id="IPR012334">
    <property type="entry name" value="Pectin_lyas_fold"/>
</dbReference>
<keyword evidence="11" id="KW-1185">Reference proteome</keyword>
<feature type="compositionally biased region" description="Low complexity" evidence="9">
    <location>
        <begin position="131"/>
        <end position="153"/>
    </location>
</feature>
<evidence type="ECO:0000313" key="10">
    <source>
        <dbReference type="EMBL" id="KAK0600577.1"/>
    </source>
</evidence>
<dbReference type="SUPFAM" id="SSF51126">
    <property type="entry name" value="Pectin lyase-like"/>
    <property type="match status" value="1"/>
</dbReference>
<evidence type="ECO:0000256" key="6">
    <source>
        <dbReference type="ARBA" id="ARBA00023295"/>
    </source>
</evidence>
<evidence type="ECO:0000256" key="7">
    <source>
        <dbReference type="ARBA" id="ARBA00023316"/>
    </source>
</evidence>
<dbReference type="Proteomes" id="UP001168877">
    <property type="component" value="Unassembled WGS sequence"/>
</dbReference>
<evidence type="ECO:0000256" key="8">
    <source>
        <dbReference type="RuleBase" id="RU361169"/>
    </source>
</evidence>
<keyword evidence="6 8" id="KW-0326">Glycosidase</keyword>
<dbReference type="Pfam" id="PF00295">
    <property type="entry name" value="Glyco_hydro_28"/>
    <property type="match status" value="1"/>
</dbReference>
<evidence type="ECO:0000313" key="11">
    <source>
        <dbReference type="Proteomes" id="UP001168877"/>
    </source>
</evidence>
<comment type="similarity">
    <text evidence="2 8">Belongs to the glycosyl hydrolase 28 family.</text>
</comment>
<dbReference type="EMBL" id="JAUESC010000003">
    <property type="protein sequence ID" value="KAK0600577.1"/>
    <property type="molecule type" value="Genomic_DNA"/>
</dbReference>
<dbReference type="GO" id="GO:0005975">
    <property type="term" value="P:carbohydrate metabolic process"/>
    <property type="evidence" value="ECO:0007669"/>
    <property type="project" value="InterPro"/>
</dbReference>
<dbReference type="PANTHER" id="PTHR31375">
    <property type="match status" value="1"/>
</dbReference>
<dbReference type="GO" id="GO:0071555">
    <property type="term" value="P:cell wall organization"/>
    <property type="evidence" value="ECO:0007669"/>
    <property type="project" value="UniProtKB-KW"/>
</dbReference>
<keyword evidence="5 8" id="KW-0378">Hydrolase</keyword>
<evidence type="ECO:0000256" key="2">
    <source>
        <dbReference type="ARBA" id="ARBA00008834"/>
    </source>
</evidence>
<organism evidence="10 11">
    <name type="scientific">Acer saccharum</name>
    <name type="common">Sugar maple</name>
    <dbReference type="NCBI Taxonomy" id="4024"/>
    <lineage>
        <taxon>Eukaryota</taxon>
        <taxon>Viridiplantae</taxon>
        <taxon>Streptophyta</taxon>
        <taxon>Embryophyta</taxon>
        <taxon>Tracheophyta</taxon>
        <taxon>Spermatophyta</taxon>
        <taxon>Magnoliopsida</taxon>
        <taxon>eudicotyledons</taxon>
        <taxon>Gunneridae</taxon>
        <taxon>Pentapetalae</taxon>
        <taxon>rosids</taxon>
        <taxon>malvids</taxon>
        <taxon>Sapindales</taxon>
        <taxon>Sapindaceae</taxon>
        <taxon>Hippocastanoideae</taxon>
        <taxon>Acereae</taxon>
        <taxon>Acer</taxon>
    </lineage>
</organism>
<protein>
    <submittedName>
        <fullName evidence="10">Uncharacterized protein</fullName>
    </submittedName>
</protein>
<keyword evidence="3" id="KW-0134">Cell wall</keyword>
<accession>A0AA39SVJ2</accession>
<sequence length="252" mass="26455">MFVSRHVQFVESVFPYRSLNTTLDRPSTTTINSWVPSVLAVPSPQTDRPTSPPSAVVSSHELSPCEAPTVPLQEDSSQFTVPAVSFVPVPLQLSSSASATPLGSLAPPVATAASDSVAQATAAPPTVIVPVQQQPPSSVPSSSTTAAAVESAPQVANPVHPSLNDHAMITRAKDNIHKPIQKLNLHTELQPLSDSEPTTALRFYGSFNVTVTGITIQNSPQCHLKFDNCVGVMVLDISISSPGDSPNTDGIH</sequence>
<proteinExistence type="inferred from homology"/>
<dbReference type="AlphaFoldDB" id="A0AA39SVJ2"/>
<gene>
    <name evidence="10" type="ORF">LWI29_016265</name>
</gene>